<dbReference type="Gramene" id="Pp3c14_13711V3.1">
    <property type="protein sequence ID" value="PAC:32962193.CDS.1"/>
    <property type="gene ID" value="Pp3c14_13711"/>
</dbReference>
<reference evidence="1 3" key="2">
    <citation type="journal article" date="2018" name="Plant J.">
        <title>The Physcomitrella patens chromosome-scale assembly reveals moss genome structure and evolution.</title>
        <authorList>
            <person name="Lang D."/>
            <person name="Ullrich K.K."/>
            <person name="Murat F."/>
            <person name="Fuchs J."/>
            <person name="Jenkins J."/>
            <person name="Haas F.B."/>
            <person name="Piednoel M."/>
            <person name="Gundlach H."/>
            <person name="Van Bel M."/>
            <person name="Meyberg R."/>
            <person name="Vives C."/>
            <person name="Morata J."/>
            <person name="Symeonidi A."/>
            <person name="Hiss M."/>
            <person name="Muchero W."/>
            <person name="Kamisugi Y."/>
            <person name="Saleh O."/>
            <person name="Blanc G."/>
            <person name="Decker E.L."/>
            <person name="van Gessel N."/>
            <person name="Grimwood J."/>
            <person name="Hayes R.D."/>
            <person name="Graham S.W."/>
            <person name="Gunter L.E."/>
            <person name="McDaniel S.F."/>
            <person name="Hoernstein S.N.W."/>
            <person name="Larsson A."/>
            <person name="Li F.W."/>
            <person name="Perroud P.F."/>
            <person name="Phillips J."/>
            <person name="Ranjan P."/>
            <person name="Rokshar D.S."/>
            <person name="Rothfels C.J."/>
            <person name="Schneider L."/>
            <person name="Shu S."/>
            <person name="Stevenson D.W."/>
            <person name="Thummler F."/>
            <person name="Tillich M."/>
            <person name="Villarreal Aguilar J.C."/>
            <person name="Widiez T."/>
            <person name="Wong G.K."/>
            <person name="Wymore A."/>
            <person name="Zhang Y."/>
            <person name="Zimmer A.D."/>
            <person name="Quatrano R.S."/>
            <person name="Mayer K.F.X."/>
            <person name="Goodstein D."/>
            <person name="Casacuberta J.M."/>
            <person name="Vandepoele K."/>
            <person name="Reski R."/>
            <person name="Cuming A.C."/>
            <person name="Tuskan G.A."/>
            <person name="Maumus F."/>
            <person name="Salse J."/>
            <person name="Schmutz J."/>
            <person name="Rensing S.A."/>
        </authorList>
    </citation>
    <scope>NUCLEOTIDE SEQUENCE [LARGE SCALE GENOMIC DNA]</scope>
    <source>
        <strain evidence="2 3">cv. Gransden 2004</strain>
    </source>
</reference>
<organism evidence="1">
    <name type="scientific">Physcomitrium patens</name>
    <name type="common">Spreading-leaved earth moss</name>
    <name type="synonym">Physcomitrella patens</name>
    <dbReference type="NCBI Taxonomy" id="3218"/>
    <lineage>
        <taxon>Eukaryota</taxon>
        <taxon>Viridiplantae</taxon>
        <taxon>Streptophyta</taxon>
        <taxon>Embryophyta</taxon>
        <taxon>Bryophyta</taxon>
        <taxon>Bryophytina</taxon>
        <taxon>Bryopsida</taxon>
        <taxon>Funariidae</taxon>
        <taxon>Funariales</taxon>
        <taxon>Funariaceae</taxon>
        <taxon>Physcomitrium</taxon>
    </lineage>
</organism>
<reference evidence="1 3" key="1">
    <citation type="journal article" date="2008" name="Science">
        <title>The Physcomitrella genome reveals evolutionary insights into the conquest of land by plants.</title>
        <authorList>
            <person name="Rensing S."/>
            <person name="Lang D."/>
            <person name="Zimmer A."/>
            <person name="Terry A."/>
            <person name="Salamov A."/>
            <person name="Shapiro H."/>
            <person name="Nishiyama T."/>
            <person name="Perroud P.-F."/>
            <person name="Lindquist E."/>
            <person name="Kamisugi Y."/>
            <person name="Tanahashi T."/>
            <person name="Sakakibara K."/>
            <person name="Fujita T."/>
            <person name="Oishi K."/>
            <person name="Shin-I T."/>
            <person name="Kuroki Y."/>
            <person name="Toyoda A."/>
            <person name="Suzuki Y."/>
            <person name="Hashimoto A."/>
            <person name="Yamaguchi K."/>
            <person name="Sugano A."/>
            <person name="Kohara Y."/>
            <person name="Fujiyama A."/>
            <person name="Anterola A."/>
            <person name="Aoki S."/>
            <person name="Ashton N."/>
            <person name="Barbazuk W.B."/>
            <person name="Barker E."/>
            <person name="Bennetzen J."/>
            <person name="Bezanilla M."/>
            <person name="Blankenship R."/>
            <person name="Cho S.H."/>
            <person name="Dutcher S."/>
            <person name="Estelle M."/>
            <person name="Fawcett J.A."/>
            <person name="Gundlach H."/>
            <person name="Hanada K."/>
            <person name="Heyl A."/>
            <person name="Hicks K.A."/>
            <person name="Hugh J."/>
            <person name="Lohr M."/>
            <person name="Mayer K."/>
            <person name="Melkozernov A."/>
            <person name="Murata T."/>
            <person name="Nelson D."/>
            <person name="Pils B."/>
            <person name="Prigge M."/>
            <person name="Reiss B."/>
            <person name="Renner T."/>
            <person name="Rombauts S."/>
            <person name="Rushton P."/>
            <person name="Sanderfoot A."/>
            <person name="Schween G."/>
            <person name="Shiu S.-H."/>
            <person name="Stueber K."/>
            <person name="Theodoulou F.L."/>
            <person name="Tu H."/>
            <person name="Van de Peer Y."/>
            <person name="Verrier P.J."/>
            <person name="Waters E."/>
            <person name="Wood A."/>
            <person name="Yang L."/>
            <person name="Cove D."/>
            <person name="Cuming A."/>
            <person name="Hasebe M."/>
            <person name="Lucas S."/>
            <person name="Mishler D.B."/>
            <person name="Reski R."/>
            <person name="Grigoriev I."/>
            <person name="Quatrano R.S."/>
            <person name="Boore J.L."/>
        </authorList>
    </citation>
    <scope>NUCLEOTIDE SEQUENCE [LARGE SCALE GENOMIC DNA]</scope>
    <source>
        <strain evidence="2 3">cv. Gransden 2004</strain>
    </source>
</reference>
<dbReference type="PaxDb" id="3218-PP1S36_64V6.1"/>
<sequence>MTQSALQSSVCDILGCEKEICHREAQLSTHVHFGTVNVSQTVYAPPSSICEEPSLQTLQISVEELQEI</sequence>
<dbReference type="EMBL" id="ABEU02000014">
    <property type="protein sequence ID" value="PNR41080.1"/>
    <property type="molecule type" value="Genomic_DNA"/>
</dbReference>
<name>A0A2K1JHP8_PHYPA</name>
<gene>
    <name evidence="1" type="ORF">PHYPA_018483</name>
</gene>
<protein>
    <submittedName>
        <fullName evidence="1 2">Uncharacterized protein</fullName>
    </submittedName>
</protein>
<dbReference type="AlphaFoldDB" id="A0A2K1JHP8"/>
<dbReference type="EnsemblPlants" id="Pp3c14_13711V3.1">
    <property type="protein sequence ID" value="PAC:32962193.CDS.1"/>
    <property type="gene ID" value="Pp3c14_13711"/>
</dbReference>
<dbReference type="InParanoid" id="A0A2K1JHP8"/>
<evidence type="ECO:0000313" key="2">
    <source>
        <dbReference type="EnsemblPlants" id="PAC:32962193.CDS.1"/>
    </source>
</evidence>
<evidence type="ECO:0000313" key="1">
    <source>
        <dbReference type="EMBL" id="PNR41080.1"/>
    </source>
</evidence>
<proteinExistence type="predicted"/>
<reference evidence="2" key="3">
    <citation type="submission" date="2020-12" db="UniProtKB">
        <authorList>
            <consortium name="EnsemblPlants"/>
        </authorList>
    </citation>
    <scope>IDENTIFICATION</scope>
</reference>
<keyword evidence="3" id="KW-1185">Reference proteome</keyword>
<dbReference type="Proteomes" id="UP000006727">
    <property type="component" value="Chromosome 14"/>
</dbReference>
<evidence type="ECO:0000313" key="3">
    <source>
        <dbReference type="Proteomes" id="UP000006727"/>
    </source>
</evidence>
<accession>A0A2K1JHP8</accession>